<evidence type="ECO:0000256" key="3">
    <source>
        <dbReference type="ARBA" id="ARBA00062323"/>
    </source>
</evidence>
<proteinExistence type="inferred from homology"/>
<dbReference type="AlphaFoldDB" id="A0A7G9G0Z7"/>
<dbReference type="CDD" id="cd02042">
    <property type="entry name" value="ParAB_family"/>
    <property type="match status" value="1"/>
</dbReference>
<dbReference type="PANTHER" id="PTHR13696">
    <property type="entry name" value="P-LOOP CONTAINING NUCLEOSIDE TRIPHOSPHATE HYDROLASE"/>
    <property type="match status" value="1"/>
</dbReference>
<organism evidence="6 7">
    <name type="scientific">Qiania dongpingensis</name>
    <dbReference type="NCBI Taxonomy" id="2763669"/>
    <lineage>
        <taxon>Bacteria</taxon>
        <taxon>Bacillati</taxon>
        <taxon>Bacillota</taxon>
        <taxon>Clostridia</taxon>
        <taxon>Lachnospirales</taxon>
        <taxon>Lachnospiraceae</taxon>
        <taxon>Qiania</taxon>
    </lineage>
</organism>
<evidence type="ECO:0000256" key="2">
    <source>
        <dbReference type="ARBA" id="ARBA00049360"/>
    </source>
</evidence>
<evidence type="ECO:0000256" key="4">
    <source>
        <dbReference type="ARBA" id="ARBA00071824"/>
    </source>
</evidence>
<evidence type="ECO:0000256" key="1">
    <source>
        <dbReference type="ARBA" id="ARBA00006976"/>
    </source>
</evidence>
<keyword evidence="7" id="KW-1185">Reference proteome</keyword>
<name>A0A7G9G0Z7_9FIRM</name>
<sequence length="257" mass="28344">MGRIIAIANQKGGVGKTTTAINLSACLAEAGKKILTIDLDPQGNTTSGLGVNKNEKKHTTYELLIGQSTVEECLLQEVLPLLDVLPSNVNLSGAEIELIGISKKEFVLKREIDKIRDNYDFIIIDCPPSLNMLTVNAMTTADTVLVPIQCEYYALEGLSQLIHTINLVKQRLNPSLELEGVVFTMYDARTNLSLQVVENVKNSLKNTVYKTIIPRNVRLAEAPSHGMPITLYDTRSAGAESYRLLAEEVIQKNEMEE</sequence>
<dbReference type="PANTHER" id="PTHR13696:SF52">
    <property type="entry name" value="PARA FAMILY PROTEIN CT_582"/>
    <property type="match status" value="1"/>
</dbReference>
<comment type="similarity">
    <text evidence="1">Belongs to the ParA family.</text>
</comment>
<comment type="subunit">
    <text evidence="3">Dimerizes in the presence of ATP but not ADP; ATP-binding is required for double-stranded (ds)DNA-binding. Interacts with DnaA.</text>
</comment>
<gene>
    <name evidence="6" type="ORF">H9Q78_08260</name>
</gene>
<dbReference type="Gene3D" id="3.40.50.300">
    <property type="entry name" value="P-loop containing nucleotide triphosphate hydrolases"/>
    <property type="match status" value="1"/>
</dbReference>
<dbReference type="SUPFAM" id="SSF52540">
    <property type="entry name" value="P-loop containing nucleoside triphosphate hydrolases"/>
    <property type="match status" value="1"/>
</dbReference>
<comment type="catalytic activity">
    <reaction evidence="2">
        <text>ATP + H2O = ADP + phosphate + H(+)</text>
        <dbReference type="Rhea" id="RHEA:13065"/>
        <dbReference type="ChEBI" id="CHEBI:15377"/>
        <dbReference type="ChEBI" id="CHEBI:15378"/>
        <dbReference type="ChEBI" id="CHEBI:30616"/>
        <dbReference type="ChEBI" id="CHEBI:43474"/>
        <dbReference type="ChEBI" id="CHEBI:456216"/>
    </reaction>
</comment>
<dbReference type="KEGG" id="qdo:H9Q78_08260"/>
<evidence type="ECO:0000259" key="5">
    <source>
        <dbReference type="Pfam" id="PF13614"/>
    </source>
</evidence>
<dbReference type="RefSeq" id="WP_249300894.1">
    <property type="nucleotide sequence ID" value="NZ_CP060634.1"/>
</dbReference>
<feature type="domain" description="AAA" evidence="5">
    <location>
        <begin position="3"/>
        <end position="177"/>
    </location>
</feature>
<dbReference type="Proteomes" id="UP000515823">
    <property type="component" value="Chromosome"/>
</dbReference>
<evidence type="ECO:0000313" key="6">
    <source>
        <dbReference type="EMBL" id="QNM04479.1"/>
    </source>
</evidence>
<dbReference type="FunFam" id="3.40.50.300:FF:000285">
    <property type="entry name" value="Sporulation initiation inhibitor Soj"/>
    <property type="match status" value="1"/>
</dbReference>
<protein>
    <recommendedName>
        <fullName evidence="4">Sporulation initiation inhibitor protein Soj</fullName>
    </recommendedName>
</protein>
<dbReference type="EMBL" id="CP060634">
    <property type="protein sequence ID" value="QNM04479.1"/>
    <property type="molecule type" value="Genomic_DNA"/>
</dbReference>
<dbReference type="InterPro" id="IPR025669">
    <property type="entry name" value="AAA_dom"/>
</dbReference>
<dbReference type="InterPro" id="IPR027417">
    <property type="entry name" value="P-loop_NTPase"/>
</dbReference>
<dbReference type="Pfam" id="PF13614">
    <property type="entry name" value="AAA_31"/>
    <property type="match status" value="1"/>
</dbReference>
<dbReference type="PIRSF" id="PIRSF009320">
    <property type="entry name" value="Nuc_binding_HP_1000"/>
    <property type="match status" value="1"/>
</dbReference>
<reference evidence="6 7" key="1">
    <citation type="submission" date="2020-08" db="EMBL/GenBank/DDBJ databases">
        <authorList>
            <person name="Liu C."/>
            <person name="Sun Q."/>
        </authorList>
    </citation>
    <scope>NUCLEOTIDE SEQUENCE [LARGE SCALE GENOMIC DNA]</scope>
    <source>
        <strain evidence="6 7">NSJ-38</strain>
    </source>
</reference>
<dbReference type="InterPro" id="IPR050678">
    <property type="entry name" value="DNA_Partitioning_ATPase"/>
</dbReference>
<accession>A0A7G9G0Z7</accession>
<evidence type="ECO:0000313" key="7">
    <source>
        <dbReference type="Proteomes" id="UP000515823"/>
    </source>
</evidence>